<dbReference type="InterPro" id="IPR011701">
    <property type="entry name" value="MFS"/>
</dbReference>
<feature type="transmembrane region" description="Helical" evidence="5">
    <location>
        <begin position="162"/>
        <end position="187"/>
    </location>
</feature>
<evidence type="ECO:0000256" key="3">
    <source>
        <dbReference type="ARBA" id="ARBA00022989"/>
    </source>
</evidence>
<feature type="transmembrane region" description="Helical" evidence="5">
    <location>
        <begin position="442"/>
        <end position="465"/>
    </location>
</feature>
<feature type="transmembrane region" description="Helical" evidence="5">
    <location>
        <begin position="32"/>
        <end position="54"/>
    </location>
</feature>
<dbReference type="GO" id="GO:0016020">
    <property type="term" value="C:membrane"/>
    <property type="evidence" value="ECO:0007669"/>
    <property type="project" value="UniProtKB-SubCell"/>
</dbReference>
<dbReference type="PANTHER" id="PTHR23507">
    <property type="entry name" value="ZGC:174356"/>
    <property type="match status" value="1"/>
</dbReference>
<comment type="caution">
    <text evidence="6">The sequence shown here is derived from an EMBL/GenBank/DDBJ whole genome shotgun (WGS) entry which is preliminary data.</text>
</comment>
<accession>A0A9D4HH69</accession>
<dbReference type="PANTHER" id="PTHR23507:SF1">
    <property type="entry name" value="FI18259P1-RELATED"/>
    <property type="match status" value="1"/>
</dbReference>
<dbReference type="GO" id="GO:0022857">
    <property type="term" value="F:transmembrane transporter activity"/>
    <property type="evidence" value="ECO:0007669"/>
    <property type="project" value="InterPro"/>
</dbReference>
<feature type="transmembrane region" description="Helical" evidence="5">
    <location>
        <begin position="199"/>
        <end position="223"/>
    </location>
</feature>
<dbReference type="Gene3D" id="1.20.1250.20">
    <property type="entry name" value="MFS general substrate transporter like domains"/>
    <property type="match status" value="1"/>
</dbReference>
<protein>
    <recommendedName>
        <fullName evidence="8">Proton-coupled folate transporter</fullName>
    </recommendedName>
</protein>
<evidence type="ECO:0000256" key="5">
    <source>
        <dbReference type="SAM" id="Phobius"/>
    </source>
</evidence>
<keyword evidence="3 5" id="KW-1133">Transmembrane helix</keyword>
<dbReference type="Proteomes" id="UP000828390">
    <property type="component" value="Unassembled WGS sequence"/>
</dbReference>
<dbReference type="Pfam" id="PF07690">
    <property type="entry name" value="MFS_1"/>
    <property type="match status" value="1"/>
</dbReference>
<reference evidence="6" key="2">
    <citation type="submission" date="2020-11" db="EMBL/GenBank/DDBJ databases">
        <authorList>
            <person name="McCartney M.A."/>
            <person name="Auch B."/>
            <person name="Kono T."/>
            <person name="Mallez S."/>
            <person name="Becker A."/>
            <person name="Gohl D.M."/>
            <person name="Silverstein K.A.T."/>
            <person name="Koren S."/>
            <person name="Bechman K.B."/>
            <person name="Herman A."/>
            <person name="Abrahante J.E."/>
            <person name="Garbe J."/>
        </authorList>
    </citation>
    <scope>NUCLEOTIDE SEQUENCE</scope>
    <source>
        <strain evidence="6">Duluth1</strain>
        <tissue evidence="6">Whole animal</tissue>
    </source>
</reference>
<dbReference type="SUPFAM" id="SSF103473">
    <property type="entry name" value="MFS general substrate transporter"/>
    <property type="match status" value="1"/>
</dbReference>
<evidence type="ECO:0000256" key="1">
    <source>
        <dbReference type="ARBA" id="ARBA00004141"/>
    </source>
</evidence>
<dbReference type="AlphaFoldDB" id="A0A9D4HH69"/>
<dbReference type="OrthoDB" id="419734at2759"/>
<gene>
    <name evidence="6" type="ORF">DPMN_061473</name>
</gene>
<comment type="subcellular location">
    <subcellularLocation>
        <location evidence="1">Membrane</location>
        <topology evidence="1">Multi-pass membrane protein</topology>
    </subcellularLocation>
</comment>
<evidence type="ECO:0000313" key="6">
    <source>
        <dbReference type="EMBL" id="KAH3718667.1"/>
    </source>
</evidence>
<keyword evidence="4 5" id="KW-0472">Membrane</keyword>
<evidence type="ECO:0000256" key="2">
    <source>
        <dbReference type="ARBA" id="ARBA00022692"/>
    </source>
</evidence>
<feature type="transmembrane region" description="Helical" evidence="5">
    <location>
        <begin position="376"/>
        <end position="401"/>
    </location>
</feature>
<evidence type="ECO:0000256" key="4">
    <source>
        <dbReference type="ARBA" id="ARBA00023136"/>
    </source>
</evidence>
<evidence type="ECO:0000313" key="7">
    <source>
        <dbReference type="Proteomes" id="UP000828390"/>
    </source>
</evidence>
<dbReference type="InterPro" id="IPR036259">
    <property type="entry name" value="MFS_trans_sf"/>
</dbReference>
<keyword evidence="7" id="KW-1185">Reference proteome</keyword>
<keyword evidence="2 5" id="KW-0812">Transmembrane</keyword>
<feature type="transmembrane region" description="Helical" evidence="5">
    <location>
        <begin position="229"/>
        <end position="250"/>
    </location>
</feature>
<organism evidence="6 7">
    <name type="scientific">Dreissena polymorpha</name>
    <name type="common">Zebra mussel</name>
    <name type="synonym">Mytilus polymorpha</name>
    <dbReference type="NCBI Taxonomy" id="45954"/>
    <lineage>
        <taxon>Eukaryota</taxon>
        <taxon>Metazoa</taxon>
        <taxon>Spiralia</taxon>
        <taxon>Lophotrochozoa</taxon>
        <taxon>Mollusca</taxon>
        <taxon>Bivalvia</taxon>
        <taxon>Autobranchia</taxon>
        <taxon>Heteroconchia</taxon>
        <taxon>Euheterodonta</taxon>
        <taxon>Imparidentia</taxon>
        <taxon>Neoheterodontei</taxon>
        <taxon>Myida</taxon>
        <taxon>Dreissenoidea</taxon>
        <taxon>Dreissenidae</taxon>
        <taxon>Dreissena</taxon>
    </lineage>
</organism>
<evidence type="ECO:0008006" key="8">
    <source>
        <dbReference type="Google" id="ProtNLM"/>
    </source>
</evidence>
<dbReference type="EMBL" id="JAIWYP010000013">
    <property type="protein sequence ID" value="KAH3718667.1"/>
    <property type="molecule type" value="Genomic_DNA"/>
</dbReference>
<feature type="transmembrane region" description="Helical" evidence="5">
    <location>
        <begin position="104"/>
        <end position="123"/>
    </location>
</feature>
<feature type="transmembrane region" description="Helical" evidence="5">
    <location>
        <begin position="413"/>
        <end position="436"/>
    </location>
</feature>
<feature type="transmembrane region" description="Helical" evidence="5">
    <location>
        <begin position="350"/>
        <end position="370"/>
    </location>
</feature>
<reference evidence="6" key="1">
    <citation type="journal article" date="2019" name="bioRxiv">
        <title>The Genome of the Zebra Mussel, Dreissena polymorpha: A Resource for Invasive Species Research.</title>
        <authorList>
            <person name="McCartney M.A."/>
            <person name="Auch B."/>
            <person name="Kono T."/>
            <person name="Mallez S."/>
            <person name="Zhang Y."/>
            <person name="Obille A."/>
            <person name="Becker A."/>
            <person name="Abrahante J.E."/>
            <person name="Garbe J."/>
            <person name="Badalamenti J.P."/>
            <person name="Herman A."/>
            <person name="Mangelson H."/>
            <person name="Liachko I."/>
            <person name="Sullivan S."/>
            <person name="Sone E.D."/>
            <person name="Koren S."/>
            <person name="Silverstein K.A.T."/>
            <person name="Beckman K.B."/>
            <person name="Gohl D.M."/>
        </authorList>
    </citation>
    <scope>NUCLEOTIDE SEQUENCE</scope>
    <source>
        <strain evidence="6">Duluth1</strain>
        <tissue evidence="6">Whole animal</tissue>
    </source>
</reference>
<name>A0A9D4HH69_DREPO</name>
<proteinExistence type="predicted"/>
<sequence length="504" mass="55271">MDSSERDALLQHRVAAGVSSSSVRETPDEFRIVHAVLFPVTILLHVSGGISYYATQQWIQKYLIETMDLNDGHEEHDHHHMRCLQDGNSTEGNFTRIEQETARWAMFAALATLVPSFFVSALVSSYSDKYGRKCLFIISALSQTVQMAITSLTIYFQWSLVMIVVGSAIDGLSGASNTNYLAAMLYLADVTPTEKNRAIALSIYDGLLMFCSTLSAFSSGFIITKAGFFPSMVACTAAAGFCLLLICFCLPETHKRHNRATTRTVCKMIRRIGDVYCSPMFNGRRVAFVIVLVTYFFQSFANDDRGSTELLYQLGRPFCWTAHKIGLFSAARHATQGLASMVLIIPLKRYLSVVNIALISAVFNTGSYVLEALATTTIQLFIVPIVATLGALASTMLKALLSAMTPPDMQGAVFANIILVSSSTAILTTYSLNHIYYATVNVFTGTVFIVLGGMSFMVVLLLVLFKMTQRGEAVYGPTENNSARPDNTVDDVLTRSISSVNGNR</sequence>